<proteinExistence type="predicted"/>
<reference evidence="1" key="1">
    <citation type="submission" date="2025-08" db="UniProtKB">
        <authorList>
            <consortium name="Ensembl"/>
        </authorList>
    </citation>
    <scope>IDENTIFICATION</scope>
</reference>
<organism evidence="1 2">
    <name type="scientific">Salarias fasciatus</name>
    <name type="common">Jewelled blenny</name>
    <name type="synonym">Blennius fasciatus</name>
    <dbReference type="NCBI Taxonomy" id="181472"/>
    <lineage>
        <taxon>Eukaryota</taxon>
        <taxon>Metazoa</taxon>
        <taxon>Chordata</taxon>
        <taxon>Craniata</taxon>
        <taxon>Vertebrata</taxon>
        <taxon>Euteleostomi</taxon>
        <taxon>Actinopterygii</taxon>
        <taxon>Neopterygii</taxon>
        <taxon>Teleostei</taxon>
        <taxon>Neoteleostei</taxon>
        <taxon>Acanthomorphata</taxon>
        <taxon>Ovalentaria</taxon>
        <taxon>Blenniimorphae</taxon>
        <taxon>Blenniiformes</taxon>
        <taxon>Blennioidei</taxon>
        <taxon>Blenniidae</taxon>
        <taxon>Salariinae</taxon>
        <taxon>Salarias</taxon>
    </lineage>
</organism>
<dbReference type="Proteomes" id="UP000472267">
    <property type="component" value="Unassembled WGS sequence"/>
</dbReference>
<name>A0A672GQ43_SALFA</name>
<dbReference type="AlphaFoldDB" id="A0A672GQ43"/>
<protein>
    <submittedName>
        <fullName evidence="1">Uncharacterized protein</fullName>
    </submittedName>
</protein>
<reference evidence="1" key="2">
    <citation type="submission" date="2025-09" db="UniProtKB">
        <authorList>
            <consortium name="Ensembl"/>
        </authorList>
    </citation>
    <scope>IDENTIFICATION</scope>
</reference>
<accession>A0A672GQ43</accession>
<dbReference type="Ensembl" id="ENSSFAT00005021175.1">
    <property type="protein sequence ID" value="ENSSFAP00005020372.1"/>
    <property type="gene ID" value="ENSSFAG00005010597.1"/>
</dbReference>
<keyword evidence="2" id="KW-1185">Reference proteome</keyword>
<dbReference type="InParanoid" id="A0A672GQ43"/>
<sequence length="95" mass="10606">IPLKICLKSTHLPRQLRSFTLKEQTGNCELNPGSLIIINLCPGFHCGCNSTTDRLSICSPSGGHKWKLQPENNVNNTTYIITLPEVLLVHHLINF</sequence>
<evidence type="ECO:0000313" key="2">
    <source>
        <dbReference type="Proteomes" id="UP000472267"/>
    </source>
</evidence>
<evidence type="ECO:0000313" key="1">
    <source>
        <dbReference type="Ensembl" id="ENSSFAP00005020372.1"/>
    </source>
</evidence>